<evidence type="ECO:0000313" key="1">
    <source>
        <dbReference type="EMBL" id="GAA2096477.1"/>
    </source>
</evidence>
<evidence type="ECO:0000313" key="2">
    <source>
        <dbReference type="Proteomes" id="UP001500016"/>
    </source>
</evidence>
<reference evidence="1 2" key="1">
    <citation type="journal article" date="2019" name="Int. J. Syst. Evol. Microbiol.">
        <title>The Global Catalogue of Microorganisms (GCM) 10K type strain sequencing project: providing services to taxonomists for standard genome sequencing and annotation.</title>
        <authorList>
            <consortium name="The Broad Institute Genomics Platform"/>
            <consortium name="The Broad Institute Genome Sequencing Center for Infectious Disease"/>
            <person name="Wu L."/>
            <person name="Ma J."/>
        </authorList>
    </citation>
    <scope>NUCLEOTIDE SEQUENCE [LARGE SCALE GENOMIC DNA]</scope>
    <source>
        <strain evidence="1 2">JCM 15478</strain>
    </source>
</reference>
<keyword evidence="2" id="KW-1185">Reference proteome</keyword>
<dbReference type="EMBL" id="BAAAPE010000016">
    <property type="protein sequence ID" value="GAA2096477.1"/>
    <property type="molecule type" value="Genomic_DNA"/>
</dbReference>
<protein>
    <submittedName>
        <fullName evidence="1">DUF2716 domain-containing protein</fullName>
    </submittedName>
</protein>
<proteinExistence type="predicted"/>
<name>A0ABN2WS77_9ACTN</name>
<organism evidence="1 2">
    <name type="scientific">Streptomyces albiaxialis</name>
    <dbReference type="NCBI Taxonomy" id="329523"/>
    <lineage>
        <taxon>Bacteria</taxon>
        <taxon>Bacillati</taxon>
        <taxon>Actinomycetota</taxon>
        <taxon>Actinomycetes</taxon>
        <taxon>Kitasatosporales</taxon>
        <taxon>Streptomycetaceae</taxon>
        <taxon>Streptomyces</taxon>
    </lineage>
</organism>
<dbReference type="RefSeq" id="WP_344533502.1">
    <property type="nucleotide sequence ID" value="NZ_BAAAPE010000016.1"/>
</dbReference>
<accession>A0ABN2WS77</accession>
<gene>
    <name evidence="1" type="ORF">GCM10009801_66110</name>
</gene>
<comment type="caution">
    <text evidence="1">The sequence shown here is derived from an EMBL/GenBank/DDBJ whole genome shotgun (WGS) entry which is preliminary data.</text>
</comment>
<sequence>MDDTAARAGDLLAAYDTQVRTHVPEPPPVGAVIERDGPVVRTHYGTHATVSRAPHPSGGDEGALVRRQQEACAGRREPAVWRVYGHDPAPWGRALREAGFTAAGPERTLLVARFDDIDAATAEGRAVPAKGQRVRRLGHGDHRDRELRRLAEAGGGGGGGPEWEPCAYARGLEAVRADHGGLVSWGLNVQLLEAETRLVGAGWAEPVGRTEFVAVRGMTGPHAEYLPPWLRWARTPWALGRAVAPAPERRYVTAEAPRGPVLDTLLGCGFRAVTTVRDHVWRPPGPPPYATRPVTMLLGGPEHDALCAAFERRFAFRPGLDSCPAVEEPASSVTWHVGTPDGSARAERVRGAVQEIVERAARAATPPGEQLYALSWWHQGYRFDPARVSGTGHCGGTGRGGGPVRPSWPRSVCGDADYLMLLTRDLRMGTFWHPWEESLCVFGPALLAGAESALTETLGTVMRRGGRNVGNVWTYE</sequence>
<dbReference type="InterPro" id="IPR020323">
    <property type="entry name" value="DUF2716"/>
</dbReference>
<dbReference type="Pfam" id="PF10898">
    <property type="entry name" value="DUF2716"/>
    <property type="match status" value="1"/>
</dbReference>
<dbReference type="Proteomes" id="UP001500016">
    <property type="component" value="Unassembled WGS sequence"/>
</dbReference>